<dbReference type="EMBL" id="FOIZ01000001">
    <property type="protein sequence ID" value="SEW18772.1"/>
    <property type="molecule type" value="Genomic_DNA"/>
</dbReference>
<dbReference type="RefSeq" id="WP_089992191.1">
    <property type="nucleotide sequence ID" value="NZ_FOIZ01000001.1"/>
</dbReference>
<proteinExistence type="inferred from homology"/>
<organism evidence="6 7">
    <name type="scientific">Cognatiyoonia koreensis</name>
    <dbReference type="NCBI Taxonomy" id="364200"/>
    <lineage>
        <taxon>Bacteria</taxon>
        <taxon>Pseudomonadati</taxon>
        <taxon>Pseudomonadota</taxon>
        <taxon>Alphaproteobacteria</taxon>
        <taxon>Rhodobacterales</taxon>
        <taxon>Paracoccaceae</taxon>
        <taxon>Cognatiyoonia</taxon>
    </lineage>
</organism>
<evidence type="ECO:0000313" key="6">
    <source>
        <dbReference type="EMBL" id="SEW18772.1"/>
    </source>
</evidence>
<dbReference type="GO" id="GO:0030288">
    <property type="term" value="C:outer membrane-bounded periplasmic space"/>
    <property type="evidence" value="ECO:0007669"/>
    <property type="project" value="TreeGrafter"/>
</dbReference>
<protein>
    <submittedName>
        <fullName evidence="6">Microcin C transport system substrate-binding protein</fullName>
    </submittedName>
</protein>
<dbReference type="PANTHER" id="PTHR30290:SF64">
    <property type="entry name" value="ABC TRANSPORTER PERIPLASMIC BINDING PROTEIN"/>
    <property type="match status" value="1"/>
</dbReference>
<dbReference type="CDD" id="cd08497">
    <property type="entry name" value="MbnE-like"/>
    <property type="match status" value="1"/>
</dbReference>
<dbReference type="AlphaFoldDB" id="A0A1I0PWJ9"/>
<dbReference type="PANTHER" id="PTHR30290">
    <property type="entry name" value="PERIPLASMIC BINDING COMPONENT OF ABC TRANSPORTER"/>
    <property type="match status" value="1"/>
</dbReference>
<dbReference type="InterPro" id="IPR039424">
    <property type="entry name" value="SBP_5"/>
</dbReference>
<feature type="domain" description="Solute-binding protein family 5" evidence="5">
    <location>
        <begin position="103"/>
        <end position="509"/>
    </location>
</feature>
<feature type="chain" id="PRO_5011537552" evidence="4">
    <location>
        <begin position="21"/>
        <end position="616"/>
    </location>
</feature>
<dbReference type="InterPro" id="IPR030678">
    <property type="entry name" value="Peptide/Ni-bd"/>
</dbReference>
<keyword evidence="3 4" id="KW-0732">Signal</keyword>
<comment type="subcellular location">
    <subcellularLocation>
        <location evidence="1">Periplasm</location>
    </subcellularLocation>
</comment>
<name>A0A1I0PWJ9_9RHOB</name>
<comment type="similarity">
    <text evidence="2">Belongs to the bacterial solute-binding protein 5 family.</text>
</comment>
<feature type="signal peptide" evidence="4">
    <location>
        <begin position="1"/>
        <end position="20"/>
    </location>
</feature>
<keyword evidence="7" id="KW-1185">Reference proteome</keyword>
<dbReference type="PIRSF" id="PIRSF002741">
    <property type="entry name" value="MppA"/>
    <property type="match status" value="1"/>
</dbReference>
<dbReference type="STRING" id="364200.SAMN04488515_1484"/>
<reference evidence="6 7" key="1">
    <citation type="submission" date="2016-10" db="EMBL/GenBank/DDBJ databases">
        <authorList>
            <person name="de Groot N.N."/>
        </authorList>
    </citation>
    <scope>NUCLEOTIDE SEQUENCE [LARGE SCALE GENOMIC DNA]</scope>
    <source>
        <strain evidence="6 7">DSM 17925</strain>
    </source>
</reference>
<gene>
    <name evidence="6" type="ORF">SAMN04488515_1484</name>
</gene>
<sequence length="616" mass="68570">MKSRFYPLFAIIFAAAPAAADVTISHGYSAFGDLKYGPDFRHFDYANPDAPKGGTMSQRQLFGIPTFNSLNAFIVKGDYAPEVGVHMYDSLMVRANDEPDAMYGLIAETIEYPDDYSYVVFNMRPEAQFHDGEPLTADDVVFTVNALKSEGHPYYRNLLSDLTDVTAETPHRVRFDLAPGAGRGFLGDLAGLSILPEHFYEGTPFGESWMTIPVGSGPYIIDNVDAPRSIKFCRNDEYWAADLPVNAGRNNFDCFAYEYFADDTVGLEAFAAGEYLFRTENRAANWANSYDFPAAVRGDVQKILIPDGRPANAQGIWFNLRNPVLQDVRVRQALEYAFNFEWTNATLFYDAYKRTDSFFENTDMEAIGVPEGAELALLEEFRDQLSPEIFTEPAYIPYAGSEAPRDRAALRKAGQLLDDAGWSVSDDGLRVNAAGEVLRLEFPEDSRSLERVLIPFIENAKSIGVDIVFEVLDPAAQSQRREVFDFDLTLASWAVSVTPGAELRAFYGSNAATTDGSNNLSGLADPVVDALIEKVAAAESREDLTVAARALDRVLRSKHVWIGNWNGGGHRVAHWDVFGIPSEPAPFDFFRNVDFWWFDAEKYQAMVDAGTLADRF</sequence>
<dbReference type="GO" id="GO:0043190">
    <property type="term" value="C:ATP-binding cassette (ABC) transporter complex"/>
    <property type="evidence" value="ECO:0007669"/>
    <property type="project" value="InterPro"/>
</dbReference>
<evidence type="ECO:0000256" key="4">
    <source>
        <dbReference type="SAM" id="SignalP"/>
    </source>
</evidence>
<dbReference type="OrthoDB" id="9803988at2"/>
<evidence type="ECO:0000256" key="1">
    <source>
        <dbReference type="ARBA" id="ARBA00004418"/>
    </source>
</evidence>
<accession>A0A1I0PWJ9</accession>
<dbReference type="InterPro" id="IPR000914">
    <property type="entry name" value="SBP_5_dom"/>
</dbReference>
<dbReference type="GO" id="GO:0015833">
    <property type="term" value="P:peptide transport"/>
    <property type="evidence" value="ECO:0007669"/>
    <property type="project" value="TreeGrafter"/>
</dbReference>
<dbReference type="Pfam" id="PF00496">
    <property type="entry name" value="SBP_bac_5"/>
    <property type="match status" value="1"/>
</dbReference>
<dbReference type="Gene3D" id="3.10.105.10">
    <property type="entry name" value="Dipeptide-binding Protein, Domain 3"/>
    <property type="match status" value="1"/>
</dbReference>
<dbReference type="Gene3D" id="3.40.190.10">
    <property type="entry name" value="Periplasmic binding protein-like II"/>
    <property type="match status" value="1"/>
</dbReference>
<evidence type="ECO:0000256" key="3">
    <source>
        <dbReference type="ARBA" id="ARBA00022729"/>
    </source>
</evidence>
<evidence type="ECO:0000256" key="2">
    <source>
        <dbReference type="ARBA" id="ARBA00005695"/>
    </source>
</evidence>
<evidence type="ECO:0000313" key="7">
    <source>
        <dbReference type="Proteomes" id="UP000199167"/>
    </source>
</evidence>
<dbReference type="Proteomes" id="UP000199167">
    <property type="component" value="Unassembled WGS sequence"/>
</dbReference>
<dbReference type="GO" id="GO:0042884">
    <property type="term" value="P:microcin transport"/>
    <property type="evidence" value="ECO:0007669"/>
    <property type="project" value="TreeGrafter"/>
</dbReference>
<dbReference type="SUPFAM" id="SSF53850">
    <property type="entry name" value="Periplasmic binding protein-like II"/>
    <property type="match status" value="1"/>
</dbReference>
<evidence type="ECO:0000259" key="5">
    <source>
        <dbReference type="Pfam" id="PF00496"/>
    </source>
</evidence>
<dbReference type="GO" id="GO:1904680">
    <property type="term" value="F:peptide transmembrane transporter activity"/>
    <property type="evidence" value="ECO:0007669"/>
    <property type="project" value="TreeGrafter"/>
</dbReference>